<dbReference type="InterPro" id="IPR013785">
    <property type="entry name" value="Aldolase_TIM"/>
</dbReference>
<organism evidence="3 4">
    <name type="scientific">Collinsella intestinalis</name>
    <dbReference type="NCBI Taxonomy" id="147207"/>
    <lineage>
        <taxon>Bacteria</taxon>
        <taxon>Bacillati</taxon>
        <taxon>Actinomycetota</taxon>
        <taxon>Coriobacteriia</taxon>
        <taxon>Coriobacteriales</taxon>
        <taxon>Coriobacteriaceae</taxon>
        <taxon>Collinsella</taxon>
    </lineage>
</organism>
<dbReference type="Pfam" id="PF19200">
    <property type="entry name" value="MupG_N"/>
    <property type="match status" value="1"/>
</dbReference>
<gene>
    <name evidence="3" type="ORF">DW787_01975</name>
</gene>
<evidence type="ECO:0000259" key="2">
    <source>
        <dbReference type="Pfam" id="PF19200"/>
    </source>
</evidence>
<dbReference type="PANTHER" id="PTHR38435:SF1">
    <property type="entry name" value="DUF871 DOMAIN-CONTAINING PROTEIN"/>
    <property type="match status" value="1"/>
</dbReference>
<dbReference type="SUPFAM" id="SSF50891">
    <property type="entry name" value="Cyclophilin-like"/>
    <property type="match status" value="1"/>
</dbReference>
<dbReference type="AlphaFoldDB" id="A0A414G0G5"/>
<feature type="domain" description="6-phospho-N-acetylmuramidase C-terminal" evidence="1">
    <location>
        <begin position="250"/>
        <end position="357"/>
    </location>
</feature>
<proteinExistence type="predicted"/>
<dbReference type="InterPro" id="IPR029000">
    <property type="entry name" value="Cyclophilin-like_dom_sf"/>
</dbReference>
<name>A0A414G0G5_9ACTN</name>
<feature type="domain" description="6-phospho-N-acetylmuramidase N-terminal" evidence="2">
    <location>
        <begin position="4"/>
        <end position="238"/>
    </location>
</feature>
<dbReference type="InterPro" id="IPR043894">
    <property type="entry name" value="MupG_C"/>
</dbReference>
<dbReference type="InterPro" id="IPR008589">
    <property type="entry name" value="MupG"/>
</dbReference>
<dbReference type="Gene3D" id="2.40.100.10">
    <property type="entry name" value="Cyclophilin-like"/>
    <property type="match status" value="1"/>
</dbReference>
<dbReference type="RefSeq" id="WP_118271386.1">
    <property type="nucleotide sequence ID" value="NZ_QSJI01000001.1"/>
</dbReference>
<accession>A0A414G0G5</accession>
<evidence type="ECO:0000259" key="1">
    <source>
        <dbReference type="Pfam" id="PF05913"/>
    </source>
</evidence>
<evidence type="ECO:0000313" key="4">
    <source>
        <dbReference type="Proteomes" id="UP000286050"/>
    </source>
</evidence>
<protein>
    <submittedName>
        <fullName evidence="3">DUF871 domain-containing protein</fullName>
    </submittedName>
</protein>
<dbReference type="Gene3D" id="3.20.20.70">
    <property type="entry name" value="Aldolase class I"/>
    <property type="match status" value="1"/>
</dbReference>
<dbReference type="PANTHER" id="PTHR38435">
    <property type="match status" value="1"/>
</dbReference>
<evidence type="ECO:0000313" key="3">
    <source>
        <dbReference type="EMBL" id="RHD57627.1"/>
    </source>
</evidence>
<dbReference type="Pfam" id="PF05913">
    <property type="entry name" value="MupG_C"/>
    <property type="match status" value="1"/>
</dbReference>
<dbReference type="InterPro" id="IPR043797">
    <property type="entry name" value="MupG_N"/>
</dbReference>
<reference evidence="3 4" key="1">
    <citation type="submission" date="2018-08" db="EMBL/GenBank/DDBJ databases">
        <title>A genome reference for cultivated species of the human gut microbiota.</title>
        <authorList>
            <person name="Zou Y."/>
            <person name="Xue W."/>
            <person name="Luo G."/>
        </authorList>
    </citation>
    <scope>NUCLEOTIDE SEQUENCE [LARGE SCALE GENOMIC DNA]</scope>
    <source>
        <strain evidence="3 4">AM30-5LB</strain>
    </source>
</reference>
<comment type="caution">
    <text evidence="3">The sequence shown here is derived from an EMBL/GenBank/DDBJ whole genome shotgun (WGS) entry which is preliminary data.</text>
</comment>
<dbReference type="EMBL" id="QSJI01000001">
    <property type="protein sequence ID" value="RHD57627.1"/>
    <property type="molecule type" value="Genomic_DNA"/>
</dbReference>
<dbReference type="InterPro" id="IPR017853">
    <property type="entry name" value="GH"/>
</dbReference>
<dbReference type="SUPFAM" id="SSF51445">
    <property type="entry name" value="(Trans)glycosidases"/>
    <property type="match status" value="1"/>
</dbReference>
<sequence length="361" mass="40196">MKWGISLYPEHSTVEQDCSYIERAAAHGFSRIFSCLLSVEGDPRQVKHESAQLTSCAHANGMEVIFDVAPSVFSKLGISYDDLSFFHEIGADGIRLDEPFQPSQVADMTRSPYGLMIELNASSADGILPATLTHDPDRARLISCHNFYPQRFSGLDTAFFERESALVRELGVSLAAFIGIPRDDAFGPWPLKEGLVTLECHRGLPLDFQARHLSAMGLIDDIIISNCFATEEELASVEEIDRSLVQFRPVADPGLTDNERTVALYPKHKVRGDLSPYLLRSTWSRVEFADLDIPARPVGRDLMRGDVVVVNNASPRYKGELQLVLQDMPDDGTRNVVGTLPAHEQMLLEYLDSWSRFGVLL</sequence>
<dbReference type="Proteomes" id="UP000286050">
    <property type="component" value="Unassembled WGS sequence"/>
</dbReference>